<protein>
    <recommendedName>
        <fullName evidence="3">DUF3368 domain-containing protein</fullName>
    </recommendedName>
</protein>
<evidence type="ECO:0008006" key="3">
    <source>
        <dbReference type="Google" id="ProtNLM"/>
    </source>
</evidence>
<keyword evidence="2" id="KW-1185">Reference proteome</keyword>
<proteinExistence type="predicted"/>
<dbReference type="Pfam" id="PF11848">
    <property type="entry name" value="DUF3368"/>
    <property type="match status" value="1"/>
</dbReference>
<dbReference type="InterPro" id="IPR021799">
    <property type="entry name" value="PIN-like_prokaryotic"/>
</dbReference>
<gene>
    <name evidence="1" type="ORF">CKO42_00455</name>
</gene>
<evidence type="ECO:0000313" key="1">
    <source>
        <dbReference type="EMBL" id="MBK1616941.1"/>
    </source>
</evidence>
<dbReference type="Proteomes" id="UP001138768">
    <property type="component" value="Unassembled WGS sequence"/>
</dbReference>
<dbReference type="AlphaFoldDB" id="A0A9X0W536"/>
<accession>A0A9X0W536</accession>
<reference evidence="1 2" key="1">
    <citation type="journal article" date="2020" name="Microorganisms">
        <title>Osmotic Adaptation and Compatible Solute Biosynthesis of Phototrophic Bacteria as Revealed from Genome Analyses.</title>
        <authorList>
            <person name="Imhoff J.F."/>
            <person name="Rahn T."/>
            <person name="Kunzel S."/>
            <person name="Keller A."/>
            <person name="Neulinger S.C."/>
        </authorList>
    </citation>
    <scope>NUCLEOTIDE SEQUENCE [LARGE SCALE GENOMIC DNA]</scope>
    <source>
        <strain evidence="1 2">DSM 25653</strain>
    </source>
</reference>
<sequence>MGLLSQLFPGGVWVDASVIVELQDQFGASVRDQAISGGCQLLLERGYDASHYAEMAKIKGTRPAMRHADIATVVLARKCGGICLSSDAAVRKTCTERGIPIAGQLGCLRACVQQRLLTKTDADQLLDLFVRNGLYLPRNAVDEFLRGS</sequence>
<comment type="caution">
    <text evidence="1">The sequence shown here is derived from an EMBL/GenBank/DDBJ whole genome shotgun (WGS) entry which is preliminary data.</text>
</comment>
<organism evidence="1 2">
    <name type="scientific">Lamprobacter modestohalophilus</name>
    <dbReference type="NCBI Taxonomy" id="1064514"/>
    <lineage>
        <taxon>Bacteria</taxon>
        <taxon>Pseudomonadati</taxon>
        <taxon>Pseudomonadota</taxon>
        <taxon>Gammaproteobacteria</taxon>
        <taxon>Chromatiales</taxon>
        <taxon>Chromatiaceae</taxon>
        <taxon>Lamprobacter</taxon>
    </lineage>
</organism>
<evidence type="ECO:0000313" key="2">
    <source>
        <dbReference type="Proteomes" id="UP001138768"/>
    </source>
</evidence>
<dbReference type="EMBL" id="NRRY01000001">
    <property type="protein sequence ID" value="MBK1616941.1"/>
    <property type="molecule type" value="Genomic_DNA"/>
</dbReference>
<name>A0A9X0W536_9GAMM</name>